<keyword evidence="12" id="KW-1071">Ligand-gated ion channel</keyword>
<dbReference type="InterPro" id="IPR038050">
    <property type="entry name" value="Neuro_actylchol_rec"/>
</dbReference>
<keyword evidence="2" id="KW-1003">Cell membrane</keyword>
<evidence type="ECO:0000256" key="1">
    <source>
        <dbReference type="ARBA" id="ARBA00022448"/>
    </source>
</evidence>
<feature type="domain" description="Neurotransmitter-gated ion-channel ligand-binding" evidence="16">
    <location>
        <begin position="26"/>
        <end position="211"/>
    </location>
</feature>
<dbReference type="WBParaSite" id="ACAC_0001344901-mRNA-1">
    <property type="protein sequence ID" value="ACAC_0001344901-mRNA-1"/>
    <property type="gene ID" value="ACAC_0001344901"/>
</dbReference>
<proteinExistence type="inferred from homology"/>
<dbReference type="SUPFAM" id="SSF90112">
    <property type="entry name" value="Neurotransmitter-gated ion-channel transmembrane pore"/>
    <property type="match status" value="1"/>
</dbReference>
<dbReference type="PRINTS" id="PR00252">
    <property type="entry name" value="NRIONCHANNEL"/>
</dbReference>
<dbReference type="InterPro" id="IPR006202">
    <property type="entry name" value="Neur_chan_lig-bd"/>
</dbReference>
<evidence type="ECO:0000259" key="16">
    <source>
        <dbReference type="Pfam" id="PF02931"/>
    </source>
</evidence>
<keyword evidence="3 15" id="KW-0812">Transmembrane</keyword>
<evidence type="ECO:0000259" key="17">
    <source>
        <dbReference type="Pfam" id="PF02932"/>
    </source>
</evidence>
<dbReference type="GO" id="GO:0045211">
    <property type="term" value="C:postsynaptic membrane"/>
    <property type="evidence" value="ECO:0007669"/>
    <property type="project" value="UniProtKB-SubCell"/>
</dbReference>
<dbReference type="GO" id="GO:0004888">
    <property type="term" value="F:transmembrane signaling receptor activity"/>
    <property type="evidence" value="ECO:0007669"/>
    <property type="project" value="InterPro"/>
</dbReference>
<protein>
    <submittedName>
        <fullName evidence="19">Neur_chan_LBD domain-containing protein</fullName>
    </submittedName>
</protein>
<feature type="transmembrane region" description="Helical" evidence="15">
    <location>
        <begin position="212"/>
        <end position="235"/>
    </location>
</feature>
<keyword evidence="1 15" id="KW-0813">Transport</keyword>
<dbReference type="SUPFAM" id="SSF63712">
    <property type="entry name" value="Nicotinic receptor ligand binding domain-like"/>
    <property type="match status" value="1"/>
</dbReference>
<evidence type="ECO:0000256" key="6">
    <source>
        <dbReference type="ARBA" id="ARBA00023065"/>
    </source>
</evidence>
<comment type="caution">
    <text evidence="15">Lacks conserved residue(s) required for the propagation of feature annotation.</text>
</comment>
<organism evidence="18 19">
    <name type="scientific">Angiostrongylus cantonensis</name>
    <name type="common">Rat lungworm</name>
    <dbReference type="NCBI Taxonomy" id="6313"/>
    <lineage>
        <taxon>Eukaryota</taxon>
        <taxon>Metazoa</taxon>
        <taxon>Ecdysozoa</taxon>
        <taxon>Nematoda</taxon>
        <taxon>Chromadorea</taxon>
        <taxon>Rhabditida</taxon>
        <taxon>Rhabditina</taxon>
        <taxon>Rhabditomorpha</taxon>
        <taxon>Strongyloidea</taxon>
        <taxon>Metastrongylidae</taxon>
        <taxon>Angiostrongylus</taxon>
    </lineage>
</organism>
<evidence type="ECO:0000256" key="7">
    <source>
        <dbReference type="ARBA" id="ARBA00023136"/>
    </source>
</evidence>
<dbReference type="InterPro" id="IPR036719">
    <property type="entry name" value="Neuro-gated_channel_TM_sf"/>
</dbReference>
<keyword evidence="10" id="KW-0325">Glycoprotein</keyword>
<dbReference type="CDD" id="cd19064">
    <property type="entry name" value="LGIC_TM_nAChR"/>
    <property type="match status" value="1"/>
</dbReference>
<evidence type="ECO:0000256" key="8">
    <source>
        <dbReference type="ARBA" id="ARBA00023157"/>
    </source>
</evidence>
<evidence type="ECO:0000256" key="5">
    <source>
        <dbReference type="ARBA" id="ARBA00023018"/>
    </source>
</evidence>
<sequence length="287" mass="33215">MLFEEHQTALRKALEPEIEPLTSDDEERLMMDVFRGYNSLIQPIKNISDTPIIVKVALQLVLLINVKWHDFQMRWNPVNYGEIKEIRVSPDKVWLPDIVLFNNADGNYEVSFMCNVVINYHGDMLWVPPALYKSSCIIDVEFFPFDEQVCTLMFGSWTYNENEIKLEFEQAEWVDLSEYAPSSIWDLIDAPASLVNKRSRIEFQVRIRRKTLFYTVVLIIPTVMMAFLSMAVFFLPTDSGEKMTLTISVLLSIVVFLLLVSKILPPTSSTIPLMAKCAITSMLYYDR</sequence>
<keyword evidence="4 15" id="KW-1133">Transmembrane helix</keyword>
<evidence type="ECO:0000256" key="2">
    <source>
        <dbReference type="ARBA" id="ARBA00022475"/>
    </source>
</evidence>
<evidence type="ECO:0000256" key="13">
    <source>
        <dbReference type="ARBA" id="ARBA00023303"/>
    </source>
</evidence>
<dbReference type="Pfam" id="PF02932">
    <property type="entry name" value="Neur_chan_memb"/>
    <property type="match status" value="1"/>
</dbReference>
<keyword evidence="11" id="KW-0628">Postsynaptic cell membrane</keyword>
<dbReference type="PRINTS" id="PR00254">
    <property type="entry name" value="NICOTINICR"/>
</dbReference>
<keyword evidence="7 15" id="KW-0472">Membrane</keyword>
<evidence type="ECO:0000256" key="9">
    <source>
        <dbReference type="ARBA" id="ARBA00023170"/>
    </source>
</evidence>
<feature type="transmembrane region" description="Helical" evidence="15">
    <location>
        <begin position="247"/>
        <end position="264"/>
    </location>
</feature>
<evidence type="ECO:0000256" key="12">
    <source>
        <dbReference type="ARBA" id="ARBA00023286"/>
    </source>
</evidence>
<evidence type="ECO:0000256" key="14">
    <source>
        <dbReference type="ARBA" id="ARBA00034104"/>
    </source>
</evidence>
<accession>A0A0K0DNW0</accession>
<evidence type="ECO:0000256" key="3">
    <source>
        <dbReference type="ARBA" id="ARBA00022692"/>
    </source>
</evidence>
<reference evidence="18" key="1">
    <citation type="submission" date="2012-09" db="EMBL/GenBank/DDBJ databases">
        <authorList>
            <person name="Martin A.A."/>
        </authorList>
    </citation>
    <scope>NUCLEOTIDE SEQUENCE</scope>
</reference>
<keyword evidence="6 15" id="KW-0406">Ion transport</keyword>
<evidence type="ECO:0000313" key="18">
    <source>
        <dbReference type="Proteomes" id="UP000035642"/>
    </source>
</evidence>
<dbReference type="InterPro" id="IPR002394">
    <property type="entry name" value="Nicotinic_acetylcholine_rcpt"/>
</dbReference>
<evidence type="ECO:0000256" key="15">
    <source>
        <dbReference type="RuleBase" id="RU000687"/>
    </source>
</evidence>
<name>A0A0K0DNW0_ANGCA</name>
<comment type="similarity">
    <text evidence="15">Belongs to the ligand-gated ion channel (TC 1.A.9) family.</text>
</comment>
<reference evidence="19" key="2">
    <citation type="submission" date="2017-02" db="UniProtKB">
        <authorList>
            <consortium name="WormBaseParasite"/>
        </authorList>
    </citation>
    <scope>IDENTIFICATION</scope>
</reference>
<dbReference type="Proteomes" id="UP000035642">
    <property type="component" value="Unassembled WGS sequence"/>
</dbReference>
<dbReference type="Gene3D" id="2.70.170.10">
    <property type="entry name" value="Neurotransmitter-gated ion-channel ligand-binding domain"/>
    <property type="match status" value="1"/>
</dbReference>
<dbReference type="FunFam" id="2.70.170.10:FF:000028">
    <property type="entry name" value="AcetylCholine Receptor"/>
    <property type="match status" value="1"/>
</dbReference>
<keyword evidence="18" id="KW-1185">Reference proteome</keyword>
<keyword evidence="9" id="KW-0675">Receptor</keyword>
<dbReference type="PROSITE" id="PS00236">
    <property type="entry name" value="NEUROTR_ION_CHANNEL"/>
    <property type="match status" value="1"/>
</dbReference>
<dbReference type="InterPro" id="IPR018000">
    <property type="entry name" value="Neurotransmitter_ion_chnl_CS"/>
</dbReference>
<dbReference type="InterPro" id="IPR036734">
    <property type="entry name" value="Neur_chan_lig-bd_sf"/>
</dbReference>
<feature type="domain" description="Neurotransmitter-gated ion-channel transmembrane" evidence="17">
    <location>
        <begin position="218"/>
        <end position="276"/>
    </location>
</feature>
<comment type="subcellular location">
    <subcellularLocation>
        <location evidence="14">Postsynaptic cell membrane</location>
        <topology evidence="14">Multi-pass membrane protein</topology>
    </subcellularLocation>
</comment>
<evidence type="ECO:0000256" key="11">
    <source>
        <dbReference type="ARBA" id="ARBA00023257"/>
    </source>
</evidence>
<evidence type="ECO:0000256" key="4">
    <source>
        <dbReference type="ARBA" id="ARBA00022989"/>
    </source>
</evidence>
<dbReference type="PANTHER" id="PTHR18945">
    <property type="entry name" value="NEUROTRANSMITTER GATED ION CHANNEL"/>
    <property type="match status" value="1"/>
</dbReference>
<evidence type="ECO:0000313" key="19">
    <source>
        <dbReference type="WBParaSite" id="ACAC_0001344901-mRNA-1"/>
    </source>
</evidence>
<dbReference type="Gene3D" id="1.20.58.390">
    <property type="entry name" value="Neurotransmitter-gated ion-channel transmembrane domain"/>
    <property type="match status" value="1"/>
</dbReference>
<keyword evidence="8" id="KW-1015">Disulfide bond</keyword>
<dbReference type="STRING" id="6313.A0A0K0DNW0"/>
<keyword evidence="5" id="KW-0770">Synapse</keyword>
<keyword evidence="13 15" id="KW-0407">Ion channel</keyword>
<evidence type="ECO:0000256" key="10">
    <source>
        <dbReference type="ARBA" id="ARBA00023180"/>
    </source>
</evidence>
<dbReference type="GO" id="GO:0022848">
    <property type="term" value="F:acetylcholine-gated monoatomic cation-selective channel activity"/>
    <property type="evidence" value="ECO:0007669"/>
    <property type="project" value="InterPro"/>
</dbReference>
<dbReference type="Pfam" id="PF02931">
    <property type="entry name" value="Neur_chan_LBD"/>
    <property type="match status" value="1"/>
</dbReference>
<dbReference type="InterPro" id="IPR006201">
    <property type="entry name" value="Neur_channel"/>
</dbReference>
<dbReference type="InterPro" id="IPR006029">
    <property type="entry name" value="Neurotrans-gated_channel_TM"/>
</dbReference>
<dbReference type="AlphaFoldDB" id="A0A0K0DNW0"/>